<sequence length="97" mass="10659">MVVNQSEAMNNDQPNLEADDDHVIYLEAYSEGKILQGIHNGIEFDDDQLNPRKSMASFSRGANDDEAGRSSVVGSSSAPSPSKKTNLRVDLEYLTKK</sequence>
<evidence type="ECO:0000313" key="2">
    <source>
        <dbReference type="EMBL" id="CAI9276881.1"/>
    </source>
</evidence>
<name>A0AA36DZ50_LACSI</name>
<organism evidence="2 3">
    <name type="scientific">Lactuca saligna</name>
    <name type="common">Willowleaf lettuce</name>
    <dbReference type="NCBI Taxonomy" id="75948"/>
    <lineage>
        <taxon>Eukaryota</taxon>
        <taxon>Viridiplantae</taxon>
        <taxon>Streptophyta</taxon>
        <taxon>Embryophyta</taxon>
        <taxon>Tracheophyta</taxon>
        <taxon>Spermatophyta</taxon>
        <taxon>Magnoliopsida</taxon>
        <taxon>eudicotyledons</taxon>
        <taxon>Gunneridae</taxon>
        <taxon>Pentapetalae</taxon>
        <taxon>asterids</taxon>
        <taxon>campanulids</taxon>
        <taxon>Asterales</taxon>
        <taxon>Asteraceae</taxon>
        <taxon>Cichorioideae</taxon>
        <taxon>Cichorieae</taxon>
        <taxon>Lactucinae</taxon>
        <taxon>Lactuca</taxon>
    </lineage>
</organism>
<dbReference type="AlphaFoldDB" id="A0AA36DZ50"/>
<evidence type="ECO:0000256" key="1">
    <source>
        <dbReference type="SAM" id="MobiDB-lite"/>
    </source>
</evidence>
<accession>A0AA36DZ50</accession>
<dbReference type="Proteomes" id="UP001177003">
    <property type="component" value="Chromosome 3"/>
</dbReference>
<proteinExistence type="predicted"/>
<evidence type="ECO:0000313" key="3">
    <source>
        <dbReference type="Proteomes" id="UP001177003"/>
    </source>
</evidence>
<feature type="compositionally biased region" description="Low complexity" evidence="1">
    <location>
        <begin position="69"/>
        <end position="82"/>
    </location>
</feature>
<feature type="compositionally biased region" description="Basic and acidic residues" evidence="1">
    <location>
        <begin position="87"/>
        <end position="97"/>
    </location>
</feature>
<reference evidence="2" key="1">
    <citation type="submission" date="2023-04" db="EMBL/GenBank/DDBJ databases">
        <authorList>
            <person name="Vijverberg K."/>
            <person name="Xiong W."/>
            <person name="Schranz E."/>
        </authorList>
    </citation>
    <scope>NUCLEOTIDE SEQUENCE</scope>
</reference>
<feature type="region of interest" description="Disordered" evidence="1">
    <location>
        <begin position="43"/>
        <end position="97"/>
    </location>
</feature>
<gene>
    <name evidence="2" type="ORF">LSALG_LOCUS16842</name>
</gene>
<protein>
    <submittedName>
        <fullName evidence="2">Uncharacterized protein</fullName>
    </submittedName>
</protein>
<keyword evidence="3" id="KW-1185">Reference proteome</keyword>
<dbReference type="EMBL" id="OX465079">
    <property type="protein sequence ID" value="CAI9276881.1"/>
    <property type="molecule type" value="Genomic_DNA"/>
</dbReference>